<protein>
    <submittedName>
        <fullName evidence="2">Uncharacterized protein</fullName>
    </submittedName>
</protein>
<evidence type="ECO:0000256" key="1">
    <source>
        <dbReference type="SAM" id="MobiDB-lite"/>
    </source>
</evidence>
<comment type="caution">
    <text evidence="2">The sequence shown here is derived from an EMBL/GenBank/DDBJ whole genome shotgun (WGS) entry which is preliminary data.</text>
</comment>
<accession>A0AA40FZK0</accession>
<gene>
    <name evidence="2" type="ORF">K0M31_003404</name>
</gene>
<dbReference type="EMBL" id="JAHYIQ010000011">
    <property type="protein sequence ID" value="KAK1127910.1"/>
    <property type="molecule type" value="Genomic_DNA"/>
</dbReference>
<name>A0AA40FZK0_9HYME</name>
<reference evidence="2" key="1">
    <citation type="submission" date="2021-10" db="EMBL/GenBank/DDBJ databases">
        <title>Melipona bicolor Genome sequencing and assembly.</title>
        <authorList>
            <person name="Araujo N.S."/>
            <person name="Arias M.C."/>
        </authorList>
    </citation>
    <scope>NUCLEOTIDE SEQUENCE</scope>
    <source>
        <strain evidence="2">USP_2M_L1-L4_2017</strain>
        <tissue evidence="2">Whole body</tissue>
    </source>
</reference>
<proteinExistence type="predicted"/>
<dbReference type="AlphaFoldDB" id="A0AA40FZK0"/>
<feature type="region of interest" description="Disordered" evidence="1">
    <location>
        <begin position="74"/>
        <end position="102"/>
    </location>
</feature>
<organism evidence="2 3">
    <name type="scientific">Melipona bicolor</name>
    <dbReference type="NCBI Taxonomy" id="60889"/>
    <lineage>
        <taxon>Eukaryota</taxon>
        <taxon>Metazoa</taxon>
        <taxon>Ecdysozoa</taxon>
        <taxon>Arthropoda</taxon>
        <taxon>Hexapoda</taxon>
        <taxon>Insecta</taxon>
        <taxon>Pterygota</taxon>
        <taxon>Neoptera</taxon>
        <taxon>Endopterygota</taxon>
        <taxon>Hymenoptera</taxon>
        <taxon>Apocrita</taxon>
        <taxon>Aculeata</taxon>
        <taxon>Apoidea</taxon>
        <taxon>Anthophila</taxon>
        <taxon>Apidae</taxon>
        <taxon>Melipona</taxon>
    </lineage>
</organism>
<evidence type="ECO:0000313" key="3">
    <source>
        <dbReference type="Proteomes" id="UP001177670"/>
    </source>
</evidence>
<dbReference type="Proteomes" id="UP001177670">
    <property type="component" value="Unassembled WGS sequence"/>
</dbReference>
<evidence type="ECO:0000313" key="2">
    <source>
        <dbReference type="EMBL" id="KAK1127910.1"/>
    </source>
</evidence>
<sequence length="102" mass="11379">MPSQIRPISDGSPHWVICFVFGVVTLQINRTWIGSAVGYLPTGEGRKSHEFWQPLPRDRHGPILHFFLPRVDHDERGSDKSRLGSRLGNLGNAVLPEPKGQG</sequence>
<keyword evidence="3" id="KW-1185">Reference proteome</keyword>